<dbReference type="PANTHER" id="PTHR22706">
    <property type="entry name" value="ASSEMBLY FACTOR FOR SPINDLE MICROTUBULES"/>
    <property type="match status" value="1"/>
</dbReference>
<dbReference type="GO" id="GO:0000278">
    <property type="term" value="P:mitotic cell cycle"/>
    <property type="evidence" value="ECO:0007669"/>
    <property type="project" value="TreeGrafter"/>
</dbReference>
<comment type="caution">
    <text evidence="14">The sequence shown here is derived from an EMBL/GenBank/DDBJ whole genome shotgun (WGS) entry which is preliminary data.</text>
</comment>
<evidence type="ECO:0000256" key="9">
    <source>
        <dbReference type="ARBA" id="ARBA00023054"/>
    </source>
</evidence>
<proteinExistence type="predicted"/>
<dbReference type="GO" id="GO:0051301">
    <property type="term" value="P:cell division"/>
    <property type="evidence" value="ECO:0007669"/>
    <property type="project" value="UniProtKB-KW"/>
</dbReference>
<dbReference type="InterPro" id="IPR016024">
    <property type="entry name" value="ARM-type_fold"/>
</dbReference>
<evidence type="ECO:0000256" key="5">
    <source>
        <dbReference type="ARBA" id="ARBA00022618"/>
    </source>
</evidence>
<dbReference type="OrthoDB" id="2148418at2759"/>
<dbReference type="GO" id="GO:0005737">
    <property type="term" value="C:cytoplasm"/>
    <property type="evidence" value="ECO:0007669"/>
    <property type="project" value="UniProtKB-SubCell"/>
</dbReference>
<dbReference type="InterPro" id="IPR000048">
    <property type="entry name" value="IQ_motif_EF-hand-BS"/>
</dbReference>
<keyword evidence="10" id="KW-0539">Nucleus</keyword>
<dbReference type="InterPro" id="IPR001715">
    <property type="entry name" value="CH_dom"/>
</dbReference>
<name>A0A8J6FA55_ELECQ</name>
<feature type="region of interest" description="Disordered" evidence="12">
    <location>
        <begin position="236"/>
        <end position="259"/>
    </location>
</feature>
<dbReference type="GO" id="GO:0000922">
    <property type="term" value="C:spindle pole"/>
    <property type="evidence" value="ECO:0007669"/>
    <property type="project" value="TreeGrafter"/>
</dbReference>
<feature type="region of interest" description="Disordered" evidence="12">
    <location>
        <begin position="120"/>
        <end position="170"/>
    </location>
</feature>
<evidence type="ECO:0000256" key="11">
    <source>
        <dbReference type="ARBA" id="ARBA00023306"/>
    </source>
</evidence>
<dbReference type="Proteomes" id="UP000770717">
    <property type="component" value="Unassembled WGS sequence"/>
</dbReference>
<evidence type="ECO:0000313" key="15">
    <source>
        <dbReference type="Proteomes" id="UP000770717"/>
    </source>
</evidence>
<dbReference type="GO" id="GO:0005516">
    <property type="term" value="F:calmodulin binding"/>
    <property type="evidence" value="ECO:0007669"/>
    <property type="project" value="UniProtKB-KW"/>
</dbReference>
<keyword evidence="6" id="KW-0677">Repeat</keyword>
<dbReference type="PROSITE" id="PS50096">
    <property type="entry name" value="IQ"/>
    <property type="match status" value="43"/>
</dbReference>
<dbReference type="InterPro" id="IPR027417">
    <property type="entry name" value="P-loop_NTPase"/>
</dbReference>
<dbReference type="Gene3D" id="1.20.5.190">
    <property type="match status" value="26"/>
</dbReference>
<dbReference type="Pfam" id="PF00307">
    <property type="entry name" value="CH"/>
    <property type="match status" value="1"/>
</dbReference>
<reference evidence="14" key="1">
    <citation type="thesis" date="2020" institute="ProQuest LLC" country="789 East Eisenhower Parkway, Ann Arbor, MI, USA">
        <title>Comparative Genomics and Chromosome Evolution.</title>
        <authorList>
            <person name="Mudd A.B."/>
        </authorList>
    </citation>
    <scope>NUCLEOTIDE SEQUENCE</scope>
    <source>
        <strain evidence="14">HN-11 Male</strain>
        <tissue evidence="14">Kidney and liver</tissue>
    </source>
</reference>
<accession>A0A8J6FA55</accession>
<protein>
    <recommendedName>
        <fullName evidence="13">Calponin-homology (CH) domain-containing protein</fullName>
    </recommendedName>
</protein>
<evidence type="ECO:0000313" key="14">
    <source>
        <dbReference type="EMBL" id="KAG9483295.1"/>
    </source>
</evidence>
<dbReference type="SUPFAM" id="SSF52540">
    <property type="entry name" value="P-loop containing nucleoside triphosphate hydrolases"/>
    <property type="match status" value="17"/>
</dbReference>
<evidence type="ECO:0000259" key="13">
    <source>
        <dbReference type="PROSITE" id="PS50021"/>
    </source>
</evidence>
<keyword evidence="4" id="KW-0597">Phosphoprotein</keyword>
<evidence type="ECO:0000256" key="4">
    <source>
        <dbReference type="ARBA" id="ARBA00022553"/>
    </source>
</evidence>
<keyword evidence="9" id="KW-0175">Coiled coil</keyword>
<evidence type="ECO:0000256" key="6">
    <source>
        <dbReference type="ARBA" id="ARBA00022737"/>
    </source>
</evidence>
<dbReference type="PANTHER" id="PTHR22706:SF1">
    <property type="entry name" value="ASSEMBLY FACTOR FOR SPINDLE MICROTUBULES"/>
    <property type="match status" value="1"/>
</dbReference>
<feature type="compositionally biased region" description="Polar residues" evidence="12">
    <location>
        <begin position="333"/>
        <end position="349"/>
    </location>
</feature>
<dbReference type="EMBL" id="WNTK01000005">
    <property type="protein sequence ID" value="KAG9483295.1"/>
    <property type="molecule type" value="Genomic_DNA"/>
</dbReference>
<dbReference type="Gene3D" id="1.10.418.10">
    <property type="entry name" value="Calponin-like domain"/>
    <property type="match status" value="2"/>
</dbReference>
<dbReference type="SUPFAM" id="SSF48371">
    <property type="entry name" value="ARM repeat"/>
    <property type="match status" value="1"/>
</dbReference>
<dbReference type="SMART" id="SM00033">
    <property type="entry name" value="CH"/>
    <property type="match status" value="2"/>
</dbReference>
<dbReference type="Pfam" id="PF00612">
    <property type="entry name" value="IQ"/>
    <property type="match status" value="35"/>
</dbReference>
<keyword evidence="3" id="KW-0963">Cytoplasm</keyword>
<comment type="subcellular location">
    <subcellularLocation>
        <location evidence="2">Cytoplasm</location>
    </subcellularLocation>
    <subcellularLocation>
        <location evidence="1">Nucleus</location>
    </subcellularLocation>
</comment>
<feature type="compositionally biased region" description="Polar residues" evidence="12">
    <location>
        <begin position="132"/>
        <end position="142"/>
    </location>
</feature>
<dbReference type="InterPro" id="IPR036872">
    <property type="entry name" value="CH_dom_sf"/>
</dbReference>
<dbReference type="CDD" id="cd21223">
    <property type="entry name" value="CH_ASPM_rpt1"/>
    <property type="match status" value="1"/>
</dbReference>
<feature type="domain" description="Calponin-homology (CH)" evidence="13">
    <location>
        <begin position="849"/>
        <end position="999"/>
    </location>
</feature>
<keyword evidence="7" id="KW-0498">Mitosis</keyword>
<evidence type="ECO:0000256" key="7">
    <source>
        <dbReference type="ARBA" id="ARBA00022776"/>
    </source>
</evidence>
<keyword evidence="5" id="KW-0132">Cell division</keyword>
<feature type="compositionally biased region" description="Polar residues" evidence="12">
    <location>
        <begin position="310"/>
        <end position="324"/>
    </location>
</feature>
<dbReference type="SUPFAM" id="SSF47576">
    <property type="entry name" value="Calponin-homology domain, CH-domain"/>
    <property type="match status" value="1"/>
</dbReference>
<dbReference type="FunFam" id="1.10.418.10:FF:000051">
    <property type="entry name" value="Abnormal spindle-like microcephaly-associated protein homolog"/>
    <property type="match status" value="1"/>
</dbReference>
<keyword evidence="15" id="KW-1185">Reference proteome</keyword>
<dbReference type="FunFam" id="1.20.5.190:FF:000008">
    <property type="entry name" value="Abnormal spindle-like microcephaly-associated protein homolog"/>
    <property type="match status" value="8"/>
</dbReference>
<sequence length="3131" mass="366943">MVSEEYLTAASHTSILSPDQFVKDNFMTPPAELGARGAFSLNTPCKSSVSQEEVTMTQFEYIDQKSLDGSIEVLEPASSRLTFCVKKQRGNFRHLSNDKTVPKGHGKPPIIPATVTKGKTGDGISRHLGPQSVLTNDTTGTINPVKPPVINVRDGSGKQHGLWSPLEEDGDDAVDMKYLPRLPIISNTVTKVKPDNDGENQPKPLTNDETSTKDPVKPSIASATVVKVKAVNCVETQQKPQPKSRRRLKDIESDGSDDPQIILLSDLPVISVSDYSVPSSISGSESSIKVSKPKSICGHKRRSEEISRDASVTSNDTLQNTATQAKKVHISKPTPSRHGNTQGQRSKTANLALKSTGKIHKVRADTMKAKPTVAKTQKASDTAGPPLPLAVTFKNSKRIVAVAQSKLMFMKPPKTVIPRHPMPFAAQNMFYDERWMAKQERGFTWWLNFILTPDDFAVKTDSMKVNAAALILGAESNHKVSVPKAPTKEEVSLKAYTARCRLNKLRRSACRLFTSEPVVRAVRRLEVEIEARRLLVRKDRHLWKDIGERQKVLNWLLSYNPLWLRIGLETIYGELISLESNSDVTGLALFILNRLLWNLDIAAEYRHPSVPHLYRDGHEEALSKFTLKKLLLLFFFLDYAKQSRLIDHDPCLFCKDAEFKASKDLLLAFSRDFLSGEGDLSRHLSYLGLAVGHVQTPLHEFDFAVTNLAVDLQCGVRLVRTMELLTQNWSLSKKLRVPAISRLQKMHNVEVALQVLTERGVQIKDERGVTFTSKDVVDRHRERTLALLWHIVFTFQVDVFLNIEHLKEEIKFLTDRYGVQKQLASLRAFSSSTIARNRDSDPFLPDNYSERVLLLMEWVNAVCAFYSTKVENFTVSFSDGRVFCYLINHYHPSYLPANAISQRTTQTVECSKTGTVGLNSSSDSDNSSDVYLGMDEQAFTSSLFEELLENEKANFSLVQNAVSDLGGIPAMIHPSDMSNTIPDEKVVIIYLSFLCARLLDLRKEARAARVIQAAWRRHRLVAEEQLLQKKHKAARVLQRAACKFLAQRRVLRRISSAVLIQKRWRRYLAYKKLVELRTRRQKDIETRAAVIIQKRWRSFAALQSYRSFKVHVVLMQARVRSKIAVASYKRTVNAARTIQAHVRSWLLARKERKRYLHLRSATALIQSAYRKWKRVKTNRENRAASVLQKACRRWQERKLKAKTTAAIAIQSQYRMLQERRKYLTMRAAAVRMQSLFKMRRERKGYLVLKQTAIFMQRLIRANNSMLQERKNYLRRRRACVTIQSVVRGYLVRQQVKVWHSAATRLQAGYRMHKARKEYLTVHRAAVVLQRRIRAHNHFLHHRKTFLLMKWSALRLQATYRSNVLRKRMRIRHAAAIVIQANYKCYVARKQYQKMLRSALTIQSWYRGQKQKKKEMDYFVKAKWAIAVIQSAYRGFKVRRQVHKQHAAAVVIQSAFRRSLALRKFEELKKATVTIQQRYRAVLIGRRQRKKYLHTCRMVKKLQALWRGRKVRREFAKLHRAASLIQSYYKMHVCQTKYKTLKRSAERIQSRYRAYLSLKRQRSRYLKMKIATIVLQAAYRGWKARKNVWDLHKAACTIQTFYLSYTIRKRYLKIRKSATTIQRWYRNTIAARMQREEYVHLRKNVIKLQSIYRGVKTRQRVIQMHKSATLIQSVFKMHKQRVEYQKWRQAAVVIQQHYRAVLQGRMLQSQYMNLKEAACTIQAAWRGRSLRKRIGCMHGAATLIQSQYRMFRQQRHFKKLRKATIVVQRRYRACQERNKQMRLYSNMRGAALCIQTSFRTMKLQREFKAKRKAARVIQGAVRSLIERRRFLALRNAAICVQKRYKLKKLASHHRQEFIQLRTAVLVLQAAYRGFRERKNLQEMHSAAAIIQSVFRMRKTRAEYQNLKSASIVLQRYYRSYRSALYEREAFLKLRESAIKLQSVYRGAKARREITKMHQAASKIQATCKMYLCKRIYKKTQWAVCVMQRRYRAKKMMNIEMLRYSSIRDATICIQASYRGWHVRKALRKQRKAARIIQRQYRTYVEHKQYLKLKKTVICVQRLYRATAVACQCYRSYRSMRKAASCIQAAYRGYKVRKDLDVKHRMATRIQACFRMHRNVVVYRAQREAACKIQMWYRSVVECRQIRGRFLKLYSSVITIQAAFRGMRVRQNIKTMNEAAIVIQSSYRMYVHHTYYKSLLKATKNLQWRYRAKKARDWDLSLYQTAKRSAILLQAAFRGAKVRKQIKIMHYAATSIQKCVKAYLQRERYRRLRAATVCLQRRYRALILARSERSNFLAVRKAATCIQSTWRAYKTKERRKQENRAAAVIQASYRMYRQRKSYITLQQAARKMQLRFRANLLRQEAVKQFTALKKATLCIQSAFRTMKKREESRRTAAALVIQATFKMHQKRKAFLQIKSAAVVIQAALRAYLIRKKFKEVKASACCIQNWFRRCRQTSLQRDRYLTVRASAIVIQSAFRGLLARRIVQQEKAARKLQAYLRMAVCRRRFLLLKKSAVKLQSHYRMHRARKLYHRQRASAVLLQRWYRSLHVTREQRMAYLRVRRQVICLQSAMRCFYAQRRFMKARWAAVIIQSLLQAHWRRYAQRKLFFQYRWATLIIQQRYRAHVLQVLHRHHYMKLRMSAVLLQAAFRGSQIRALIRRERAACVIQRFYRSSVVRRKSITLIRTVETLQRWVRVKQERARFIRIRKAAVCIQRRWRETLVSRNIRREFLQKQEARILQSAYRGYVVRREVACLNRQRHLLRFTSAVRRHLCAVRIQRFFRNHLVLKKAQEQIASVIYIQRWYRSRLQQRNFRITRQKITVLQHAVRAWLQRRHTAAITIQRRFRLFIQRRELAKVRNGILKFQALWRGYQWRKRHDTKTVKKLRLRLQQVNGQIKEEDKLCNRTMIALNYLLTYKHISFILAALQHLEVATRLSSVCCENMAQSGAVKTIFTLIRSCNRSIPCMDVIKLSIQVLLNLSKYEGTVCAVYGVENSVEILLNLMQIYREKAGDKVSDKGGSIFTKTCCLLAMFALNTQRAREICAIPKVIDRICSIYKLTARKHRMDAARNIRQQLMNSSHCIGNISAQATPVRTRIVSRIKPDWVLRKDNMREVVDPLKAVQMVMLTLGMSV</sequence>
<evidence type="ECO:0000256" key="12">
    <source>
        <dbReference type="SAM" id="MobiDB-lite"/>
    </source>
</evidence>
<dbReference type="InterPro" id="IPR051185">
    <property type="entry name" value="ASPM"/>
</dbReference>
<dbReference type="CDD" id="cd21224">
    <property type="entry name" value="CH_ASPM_rpt2"/>
    <property type="match status" value="1"/>
</dbReference>
<evidence type="ECO:0000256" key="1">
    <source>
        <dbReference type="ARBA" id="ARBA00004123"/>
    </source>
</evidence>
<dbReference type="GO" id="GO:0051295">
    <property type="term" value="P:establishment of meiotic spindle localization"/>
    <property type="evidence" value="ECO:0007669"/>
    <property type="project" value="TreeGrafter"/>
</dbReference>
<keyword evidence="11" id="KW-0131">Cell cycle</keyword>
<dbReference type="GO" id="GO:0007051">
    <property type="term" value="P:spindle organization"/>
    <property type="evidence" value="ECO:0007669"/>
    <property type="project" value="TreeGrafter"/>
</dbReference>
<evidence type="ECO:0000256" key="2">
    <source>
        <dbReference type="ARBA" id="ARBA00004496"/>
    </source>
</evidence>
<evidence type="ECO:0000256" key="8">
    <source>
        <dbReference type="ARBA" id="ARBA00022860"/>
    </source>
</evidence>
<dbReference type="GO" id="GO:0005634">
    <property type="term" value="C:nucleus"/>
    <property type="evidence" value="ECO:0007669"/>
    <property type="project" value="UniProtKB-SubCell"/>
</dbReference>
<organism evidence="14 15">
    <name type="scientific">Eleutherodactylus coqui</name>
    <name type="common">Puerto Rican coqui</name>
    <dbReference type="NCBI Taxonomy" id="57060"/>
    <lineage>
        <taxon>Eukaryota</taxon>
        <taxon>Metazoa</taxon>
        <taxon>Chordata</taxon>
        <taxon>Craniata</taxon>
        <taxon>Vertebrata</taxon>
        <taxon>Euteleostomi</taxon>
        <taxon>Amphibia</taxon>
        <taxon>Batrachia</taxon>
        <taxon>Anura</taxon>
        <taxon>Neobatrachia</taxon>
        <taxon>Hyloidea</taxon>
        <taxon>Eleutherodactylidae</taxon>
        <taxon>Eleutherodactylinae</taxon>
        <taxon>Eleutherodactylus</taxon>
        <taxon>Eleutherodactylus</taxon>
    </lineage>
</organism>
<feature type="region of interest" description="Disordered" evidence="12">
    <location>
        <begin position="292"/>
        <end position="349"/>
    </location>
</feature>
<dbReference type="PROSITE" id="PS50021">
    <property type="entry name" value="CH"/>
    <property type="match status" value="2"/>
</dbReference>
<keyword evidence="8" id="KW-0112">Calmodulin-binding</keyword>
<evidence type="ECO:0000256" key="10">
    <source>
        <dbReference type="ARBA" id="ARBA00023242"/>
    </source>
</evidence>
<dbReference type="SMART" id="SM00015">
    <property type="entry name" value="IQ"/>
    <property type="match status" value="62"/>
</dbReference>
<feature type="domain" description="Calponin-homology (CH)" evidence="13">
    <location>
        <begin position="660"/>
        <end position="796"/>
    </location>
</feature>
<feature type="region of interest" description="Disordered" evidence="12">
    <location>
        <begin position="189"/>
        <end position="217"/>
    </location>
</feature>
<gene>
    <name evidence="14" type="ORF">GDO78_009300</name>
</gene>
<evidence type="ECO:0000256" key="3">
    <source>
        <dbReference type="ARBA" id="ARBA00022490"/>
    </source>
</evidence>